<evidence type="ECO:0000259" key="6">
    <source>
        <dbReference type="PROSITE" id="PS51755"/>
    </source>
</evidence>
<name>A0A7W9UXH1_9ACTN</name>
<feature type="region of interest" description="Disordered" evidence="5">
    <location>
        <begin position="440"/>
        <end position="471"/>
    </location>
</feature>
<feature type="region of interest" description="Disordered" evidence="5">
    <location>
        <begin position="255"/>
        <end position="309"/>
    </location>
</feature>
<accession>A0A7W9UXH1</accession>
<protein>
    <submittedName>
        <fullName evidence="7">Putative ATPase/DNA-binding SARP family transcriptional activator</fullName>
    </submittedName>
</protein>
<dbReference type="GO" id="GO:0003677">
    <property type="term" value="F:DNA binding"/>
    <property type="evidence" value="ECO:0007669"/>
    <property type="project" value="UniProtKB-UniRule"/>
</dbReference>
<dbReference type="InterPro" id="IPR041664">
    <property type="entry name" value="AAA_16"/>
</dbReference>
<evidence type="ECO:0000256" key="3">
    <source>
        <dbReference type="ARBA" id="ARBA00023125"/>
    </source>
</evidence>
<reference evidence="7 8" key="1">
    <citation type="submission" date="2020-08" db="EMBL/GenBank/DDBJ databases">
        <title>Genomic Encyclopedia of Type Strains, Phase III (KMG-III): the genomes of soil and plant-associated and newly described type strains.</title>
        <authorList>
            <person name="Whitman W."/>
        </authorList>
    </citation>
    <scope>NUCLEOTIDE SEQUENCE [LARGE SCALE GENOMIC DNA]</scope>
    <source>
        <strain evidence="7 8">CECT 8305</strain>
    </source>
</reference>
<dbReference type="PANTHER" id="PTHR47691:SF3">
    <property type="entry name" value="HTH-TYPE TRANSCRIPTIONAL REGULATOR RV0890C-RELATED"/>
    <property type="match status" value="1"/>
</dbReference>
<feature type="DNA-binding region" description="OmpR/PhoB-type" evidence="4">
    <location>
        <begin position="1"/>
        <end position="97"/>
    </location>
</feature>
<dbReference type="GO" id="GO:0000160">
    <property type="term" value="P:phosphorelay signal transduction system"/>
    <property type="evidence" value="ECO:0007669"/>
    <property type="project" value="UniProtKB-KW"/>
</dbReference>
<comment type="similarity">
    <text evidence="1">Belongs to the AfsR/DnrI/RedD regulatory family.</text>
</comment>
<dbReference type="GO" id="GO:0006355">
    <property type="term" value="P:regulation of DNA-templated transcription"/>
    <property type="evidence" value="ECO:0007669"/>
    <property type="project" value="InterPro"/>
</dbReference>
<dbReference type="EMBL" id="JACHJL010000002">
    <property type="protein sequence ID" value="MBB5934306.1"/>
    <property type="molecule type" value="Genomic_DNA"/>
</dbReference>
<feature type="compositionally biased region" description="Low complexity" evidence="5">
    <location>
        <begin position="841"/>
        <end position="875"/>
    </location>
</feature>
<evidence type="ECO:0000256" key="5">
    <source>
        <dbReference type="SAM" id="MobiDB-lite"/>
    </source>
</evidence>
<dbReference type="Gene3D" id="3.40.50.300">
    <property type="entry name" value="P-loop containing nucleotide triphosphate hydrolases"/>
    <property type="match status" value="1"/>
</dbReference>
<dbReference type="Pfam" id="PF03704">
    <property type="entry name" value="BTAD"/>
    <property type="match status" value="1"/>
</dbReference>
<comment type="caution">
    <text evidence="7">The sequence shown here is derived from an EMBL/GenBank/DDBJ whole genome shotgun (WGS) entry which is preliminary data.</text>
</comment>
<dbReference type="Pfam" id="PF13191">
    <property type="entry name" value="AAA_16"/>
    <property type="match status" value="1"/>
</dbReference>
<dbReference type="SMART" id="SM01043">
    <property type="entry name" value="BTAD"/>
    <property type="match status" value="1"/>
</dbReference>
<feature type="compositionally biased region" description="Pro residues" evidence="5">
    <location>
        <begin position="281"/>
        <end position="301"/>
    </location>
</feature>
<keyword evidence="3 4" id="KW-0238">DNA-binding</keyword>
<evidence type="ECO:0000256" key="2">
    <source>
        <dbReference type="ARBA" id="ARBA00023012"/>
    </source>
</evidence>
<dbReference type="InterPro" id="IPR027417">
    <property type="entry name" value="P-loop_NTPase"/>
</dbReference>
<keyword evidence="8" id="KW-1185">Reference proteome</keyword>
<feature type="domain" description="OmpR/PhoB-type" evidence="6">
    <location>
        <begin position="1"/>
        <end position="97"/>
    </location>
</feature>
<dbReference type="InterPro" id="IPR016032">
    <property type="entry name" value="Sig_transdc_resp-reg_C-effctor"/>
</dbReference>
<gene>
    <name evidence="7" type="ORF">FHS42_001332</name>
</gene>
<dbReference type="Gene3D" id="1.10.10.10">
    <property type="entry name" value="Winged helix-like DNA-binding domain superfamily/Winged helix DNA-binding domain"/>
    <property type="match status" value="1"/>
</dbReference>
<dbReference type="InterPro" id="IPR005158">
    <property type="entry name" value="BTAD"/>
</dbReference>
<dbReference type="InterPro" id="IPR011990">
    <property type="entry name" value="TPR-like_helical_dom_sf"/>
</dbReference>
<keyword evidence="2" id="KW-0902">Two-component regulatory system</keyword>
<dbReference type="CDD" id="cd15831">
    <property type="entry name" value="BTAD"/>
    <property type="match status" value="1"/>
</dbReference>
<dbReference type="SUPFAM" id="SSF52540">
    <property type="entry name" value="P-loop containing nucleoside triphosphate hydrolases"/>
    <property type="match status" value="1"/>
</dbReference>
<dbReference type="SUPFAM" id="SSF46894">
    <property type="entry name" value="C-terminal effector domain of the bipartite response regulators"/>
    <property type="match status" value="1"/>
</dbReference>
<dbReference type="SMART" id="SM00862">
    <property type="entry name" value="Trans_reg_C"/>
    <property type="match status" value="1"/>
</dbReference>
<dbReference type="Pfam" id="PF00486">
    <property type="entry name" value="Trans_reg_C"/>
    <property type="match status" value="1"/>
</dbReference>
<evidence type="ECO:0000313" key="7">
    <source>
        <dbReference type="EMBL" id="MBB5934306.1"/>
    </source>
</evidence>
<dbReference type="Proteomes" id="UP000588098">
    <property type="component" value="Unassembled WGS sequence"/>
</dbReference>
<proteinExistence type="inferred from homology"/>
<dbReference type="RefSeq" id="WP_184569584.1">
    <property type="nucleotide sequence ID" value="NZ_JACHJL010000002.1"/>
</dbReference>
<dbReference type="Gene3D" id="1.25.40.10">
    <property type="entry name" value="Tetratricopeptide repeat domain"/>
    <property type="match status" value="3"/>
</dbReference>
<evidence type="ECO:0000313" key="8">
    <source>
        <dbReference type="Proteomes" id="UP000588098"/>
    </source>
</evidence>
<evidence type="ECO:0000256" key="4">
    <source>
        <dbReference type="PROSITE-ProRule" id="PRU01091"/>
    </source>
</evidence>
<sequence length="1230" mass="129512">MRFGVLGPLAVWTAAGDPVRIPGAKVRALLARLLVDPGRPVSVDRLVDDLWDTGELPDHPANALQGKVSQLRRALATAEAGGRDVVASGPAGYALRLGERGAAPVDAYRFTALLGQARTAADARAREQLLSEALGLWRGEAFADVADRPFARAAITRLDEDRLTAWEERAEARLTLGEHGALTGELGALVERYPLRERLRATQLRALYLAGRQSEALDGYAALRRRLTDELGLAPSPELVALHQAMLRQDPALDAPLATPLGRRPAQPHTAPTAPTATPTAPAPAAPAAPAPTFTPAPAPTLTPGNLPAPVTELIGRDEAVTAIGELLAASRLVTLTGPGGVGKTRLALAIATRLQEGEPAADSGRRGAPGEVLSGRFRDGVWLVELATLDAAPPTPTPSPSPSSTATSPAAPTTTPYAPRDTEVCAVIERVMKVLAIRDDTPHPPAHTPSHASAPPAHAPDPPSGPRLIDRVSDALRGKQLLLVLDNCEHLVEPVAGVVETLVRTVPGLRVLATSQEPLALAGERVWTVPPLAPPDPSADRDLDALWASSAIRLFMARAATAPRFALTAENAPAVASICRHLDGIPLALELAAARVRTLGVHGLAARLDDRLTLLSGGFRDAPARHRTLRAMIDWSWELLTEPERVLLRRLTVFAGGCTPEAAEAVCAGPDTPSGTPNALASAHILDLLARLVDRSLLVLDDGLEGPRYRLLESVCAYSSEQLRAAGELDAVRERHSRYYARLADQAAPQLRGPGQRRWLERIDTEGANLRRSLDHAVRSGAEDRALHMANALAWYWVVRGRLAEAGRALASALTTGPRPPLPTPPRALALAWQTSISLTTGSTTPTAPTTDSDTHSSTYAHSSTDARSSTDTAYPTDDPDVARIRAALRNYDALDDPHGHSTALWLLGSAQLGAGDVATGEELVDRALAGFRALGDAWGTAAALSVRARHAMARGDLDAVRHDGELSARLFRELGDRWGQAQTVLPLASLAEITGDYARAAQLHRDGLAVAEELALWTEVARRLTGLGRIALLTGDTARARAHHERALQLARAQNSRAGQASAEIGLALGARAEGDYEAAERHLTGLLDWFRASDYGPGGSLVLAELGFVAELRGDAATALARHREGYAIAHGLGDPRALALALEGLAGALALAGRPEQAALLLGSAAAARDSVGAPLPPPERGDVDRITAAAHEALGEAAFTAAFGQGARLCPADAVRATACMPEPT</sequence>
<dbReference type="InterPro" id="IPR036388">
    <property type="entry name" value="WH-like_DNA-bd_sf"/>
</dbReference>
<dbReference type="AlphaFoldDB" id="A0A7W9UXH1"/>
<dbReference type="PANTHER" id="PTHR47691">
    <property type="entry name" value="REGULATOR-RELATED"/>
    <property type="match status" value="1"/>
</dbReference>
<feature type="region of interest" description="Disordered" evidence="5">
    <location>
        <begin position="841"/>
        <end position="880"/>
    </location>
</feature>
<feature type="compositionally biased region" description="Low complexity" evidence="5">
    <location>
        <begin position="265"/>
        <end position="280"/>
    </location>
</feature>
<dbReference type="SUPFAM" id="SSF48452">
    <property type="entry name" value="TPR-like"/>
    <property type="match status" value="3"/>
</dbReference>
<evidence type="ECO:0000256" key="1">
    <source>
        <dbReference type="ARBA" id="ARBA00005820"/>
    </source>
</evidence>
<feature type="region of interest" description="Disordered" evidence="5">
    <location>
        <begin position="391"/>
        <end position="423"/>
    </location>
</feature>
<feature type="compositionally biased region" description="Low complexity" evidence="5">
    <location>
        <begin position="403"/>
        <end position="417"/>
    </location>
</feature>
<organism evidence="7 8">
    <name type="scientific">Streptomyces zagrosensis</name>
    <dbReference type="NCBI Taxonomy" id="1042984"/>
    <lineage>
        <taxon>Bacteria</taxon>
        <taxon>Bacillati</taxon>
        <taxon>Actinomycetota</taxon>
        <taxon>Actinomycetes</taxon>
        <taxon>Kitasatosporales</taxon>
        <taxon>Streptomycetaceae</taxon>
        <taxon>Streptomyces</taxon>
    </lineage>
</organism>
<dbReference type="PROSITE" id="PS51755">
    <property type="entry name" value="OMPR_PHOB"/>
    <property type="match status" value="1"/>
</dbReference>
<dbReference type="InterPro" id="IPR001867">
    <property type="entry name" value="OmpR/PhoB-type_DNA-bd"/>
</dbReference>